<comment type="subcellular location">
    <subcellularLocation>
        <location evidence="1">Membrane</location>
        <topology evidence="1">Multi-pass membrane protein</topology>
    </subcellularLocation>
</comment>
<keyword evidence="5 6" id="KW-0472">Membrane</keyword>
<keyword evidence="4 6" id="KW-1133">Transmembrane helix</keyword>
<proteinExistence type="predicted"/>
<dbReference type="GO" id="GO:0005886">
    <property type="term" value="C:plasma membrane"/>
    <property type="evidence" value="ECO:0007669"/>
    <property type="project" value="TreeGrafter"/>
</dbReference>
<reference evidence="8 9" key="1">
    <citation type="journal article" date="2015" name="Stand. Genomic Sci.">
        <title>Genomic Encyclopedia of Bacterial and Archaeal Type Strains, Phase III: the genomes of soil and plant-associated and newly described type strains.</title>
        <authorList>
            <person name="Whitman W.B."/>
            <person name="Woyke T."/>
            <person name="Klenk H.P."/>
            <person name="Zhou Y."/>
            <person name="Lilburn T.G."/>
            <person name="Beck B.J."/>
            <person name="De Vos P."/>
            <person name="Vandamme P."/>
            <person name="Eisen J.A."/>
            <person name="Garrity G."/>
            <person name="Hugenholtz P."/>
            <person name="Kyrpides N.C."/>
        </authorList>
    </citation>
    <scope>NUCLEOTIDE SEQUENCE [LARGE SCALE GENOMIC DNA]</scope>
    <source>
        <strain evidence="8 9">CGMCC 1.10685</strain>
    </source>
</reference>
<dbReference type="Gene3D" id="1.20.1250.20">
    <property type="entry name" value="MFS general substrate transporter like domains"/>
    <property type="match status" value="1"/>
</dbReference>
<dbReference type="PANTHER" id="PTHR19432:SF35">
    <property type="entry name" value="SOLUTE CARRIER FAMILY 45 MEMBER 3 ISOFORM X1"/>
    <property type="match status" value="1"/>
</dbReference>
<name>A0A562Q061_9BURK</name>
<evidence type="ECO:0000256" key="6">
    <source>
        <dbReference type="SAM" id="Phobius"/>
    </source>
</evidence>
<dbReference type="Proteomes" id="UP000315112">
    <property type="component" value="Unassembled WGS sequence"/>
</dbReference>
<feature type="transmembrane region" description="Helical" evidence="6">
    <location>
        <begin position="207"/>
        <end position="229"/>
    </location>
</feature>
<evidence type="ECO:0000313" key="7">
    <source>
        <dbReference type="EMBL" id="QGZ38600.1"/>
    </source>
</evidence>
<dbReference type="SUPFAM" id="SSF103473">
    <property type="entry name" value="MFS general substrate transporter"/>
    <property type="match status" value="1"/>
</dbReference>
<reference evidence="7 10" key="3">
    <citation type="submission" date="2019-12" db="EMBL/GenBank/DDBJ databases">
        <title>Draft Genome Sequences of Six Type Strains of the Genus Massilia.</title>
        <authorList>
            <person name="Miess H."/>
            <person name="Frediansyah A."/>
            <person name="Goeker M."/>
            <person name="Gross H."/>
        </authorList>
    </citation>
    <scope>NUCLEOTIDE SEQUENCE [LARGE SCALE GENOMIC DNA]</scope>
    <source>
        <strain evidence="7 10">DSM 26639</strain>
    </source>
</reference>
<feature type="transmembrane region" description="Helical" evidence="6">
    <location>
        <begin position="143"/>
        <end position="168"/>
    </location>
</feature>
<reference evidence="8" key="2">
    <citation type="submission" date="2019-07" db="EMBL/GenBank/DDBJ databases">
        <authorList>
            <person name="Whitman W."/>
            <person name="Huntemann M."/>
            <person name="Clum A."/>
            <person name="Pillay M."/>
            <person name="Palaniappan K."/>
            <person name="Varghese N."/>
            <person name="Mikhailova N."/>
            <person name="Stamatis D."/>
            <person name="Reddy T."/>
            <person name="Daum C."/>
            <person name="Shapiro N."/>
            <person name="Ivanova N."/>
            <person name="Kyrpides N."/>
            <person name="Woyke T."/>
        </authorList>
    </citation>
    <scope>NUCLEOTIDE SEQUENCE</scope>
    <source>
        <strain evidence="8">CGMCC 1.10685</strain>
    </source>
</reference>
<keyword evidence="3 6" id="KW-0812">Transmembrane</keyword>
<dbReference type="EMBL" id="CP046904">
    <property type="protein sequence ID" value="QGZ38600.1"/>
    <property type="molecule type" value="Genomic_DNA"/>
</dbReference>
<keyword evidence="2" id="KW-0813">Transport</keyword>
<gene>
    <name evidence="7" type="ORF">GO485_05725</name>
    <name evidence="8" type="ORF">IP92_01053</name>
</gene>
<evidence type="ECO:0000256" key="3">
    <source>
        <dbReference type="ARBA" id="ARBA00022692"/>
    </source>
</evidence>
<dbReference type="Proteomes" id="UP000437862">
    <property type="component" value="Chromosome"/>
</dbReference>
<feature type="transmembrane region" description="Helical" evidence="6">
    <location>
        <begin position="290"/>
        <end position="311"/>
    </location>
</feature>
<dbReference type="RefSeq" id="WP_145873493.1">
    <property type="nucleotide sequence ID" value="NZ_CP046904.1"/>
</dbReference>
<feature type="transmembrane region" description="Helical" evidence="6">
    <location>
        <begin position="249"/>
        <end position="270"/>
    </location>
</feature>
<feature type="transmembrane region" description="Helical" evidence="6">
    <location>
        <begin position="349"/>
        <end position="372"/>
    </location>
</feature>
<dbReference type="AlphaFoldDB" id="A0A562Q061"/>
<feature type="transmembrane region" description="Helical" evidence="6">
    <location>
        <begin position="180"/>
        <end position="201"/>
    </location>
</feature>
<feature type="transmembrane region" description="Helical" evidence="6">
    <location>
        <begin position="101"/>
        <end position="120"/>
    </location>
</feature>
<evidence type="ECO:0000256" key="1">
    <source>
        <dbReference type="ARBA" id="ARBA00004141"/>
    </source>
</evidence>
<dbReference type="EMBL" id="VLKW01000002">
    <property type="protein sequence ID" value="TWI49830.1"/>
    <property type="molecule type" value="Genomic_DNA"/>
</dbReference>
<dbReference type="GO" id="GO:0008506">
    <property type="term" value="F:sucrose:proton symporter activity"/>
    <property type="evidence" value="ECO:0007669"/>
    <property type="project" value="TreeGrafter"/>
</dbReference>
<dbReference type="PANTHER" id="PTHR19432">
    <property type="entry name" value="SUGAR TRANSPORTER"/>
    <property type="match status" value="1"/>
</dbReference>
<evidence type="ECO:0000313" key="10">
    <source>
        <dbReference type="Proteomes" id="UP000437862"/>
    </source>
</evidence>
<dbReference type="Pfam" id="PF13347">
    <property type="entry name" value="MFS_2"/>
    <property type="match status" value="1"/>
</dbReference>
<dbReference type="InterPro" id="IPR036259">
    <property type="entry name" value="MFS_trans_sf"/>
</dbReference>
<feature type="transmembrane region" description="Helical" evidence="6">
    <location>
        <begin position="384"/>
        <end position="401"/>
    </location>
</feature>
<accession>A0A562Q061</accession>
<dbReference type="OrthoDB" id="8877752at2"/>
<feature type="transmembrane region" description="Helical" evidence="6">
    <location>
        <begin position="318"/>
        <end position="337"/>
    </location>
</feature>
<keyword evidence="10" id="KW-1185">Reference proteome</keyword>
<evidence type="ECO:0000313" key="8">
    <source>
        <dbReference type="EMBL" id="TWI49830.1"/>
    </source>
</evidence>
<sequence length="443" mass="46203">MMAGPAAATPSARQSALTVQAAGGAALAAVLGWLLLGDLGIAMRDRAALPSSVEMLRVLGASDTTTSLLLSVVPALLSMFVVPWVGWRSDRFHSRWGRRRPFLLVAAPAGCAALLGLAWSPELGGAADVLLGAHSPGLRTCRLAVFGLFWTLFDCAALCALSLFTGLVNDVVPFGWLGRFYGLFRIVGLGAGIAFHTWLFALTERHLGTIVAATGIVFGVALVIMCIKVHEQPAPARPPARDRAGLRECLGGTGMLWAIGVFVCAGVTFGPFNTFYQFYAHAAGVPKATLGMLTAAGYCVSIGTAFGIGALVDRLGALRVSAVTMALYCVLAALGWLVATDAAGFQAVYLGHVIVSGTWFTAAASLPMALFPRERFVQLNATKDLVVVAGNIVLGLVQGPLLDLSGHDYRLTLLSGAVGGLLCLACMARIQALPSPTHKNGDT</sequence>
<evidence type="ECO:0000256" key="4">
    <source>
        <dbReference type="ARBA" id="ARBA00022989"/>
    </source>
</evidence>
<feature type="transmembrane region" description="Helical" evidence="6">
    <location>
        <begin position="68"/>
        <end position="89"/>
    </location>
</feature>
<evidence type="ECO:0000256" key="5">
    <source>
        <dbReference type="ARBA" id="ARBA00023136"/>
    </source>
</evidence>
<organism evidence="8 9">
    <name type="scientific">Pseudoduganella flava</name>
    <dbReference type="NCBI Taxonomy" id="871742"/>
    <lineage>
        <taxon>Bacteria</taxon>
        <taxon>Pseudomonadati</taxon>
        <taxon>Pseudomonadota</taxon>
        <taxon>Betaproteobacteria</taxon>
        <taxon>Burkholderiales</taxon>
        <taxon>Oxalobacteraceae</taxon>
        <taxon>Telluria group</taxon>
        <taxon>Pseudoduganella</taxon>
    </lineage>
</organism>
<feature type="transmembrane region" description="Helical" evidence="6">
    <location>
        <begin position="413"/>
        <end position="430"/>
    </location>
</feature>
<evidence type="ECO:0000313" key="9">
    <source>
        <dbReference type="Proteomes" id="UP000315112"/>
    </source>
</evidence>
<evidence type="ECO:0000256" key="2">
    <source>
        <dbReference type="ARBA" id="ARBA00022448"/>
    </source>
</evidence>
<protein>
    <submittedName>
        <fullName evidence="8">MFS transporter</fullName>
    </submittedName>
</protein>